<dbReference type="InterPro" id="IPR011051">
    <property type="entry name" value="RmlC_Cupin_sf"/>
</dbReference>
<name>A0A5M3XF44_9ACTN</name>
<dbReference type="Gene3D" id="2.60.120.10">
    <property type="entry name" value="Jelly Rolls"/>
    <property type="match status" value="2"/>
</dbReference>
<dbReference type="SUPFAM" id="SSF51182">
    <property type="entry name" value="RmlC-like cupins"/>
    <property type="match status" value="2"/>
</dbReference>
<gene>
    <name evidence="1" type="ORF">Aple_004680</name>
</gene>
<protein>
    <recommendedName>
        <fullName evidence="3">Cupin 2 conserved barrel domain-containing protein</fullName>
    </recommendedName>
</protein>
<evidence type="ECO:0008006" key="3">
    <source>
        <dbReference type="Google" id="ProtNLM"/>
    </source>
</evidence>
<dbReference type="Proteomes" id="UP000377595">
    <property type="component" value="Unassembled WGS sequence"/>
</dbReference>
<comment type="caution">
    <text evidence="1">The sequence shown here is derived from an EMBL/GenBank/DDBJ whole genome shotgun (WGS) entry which is preliminary data.</text>
</comment>
<evidence type="ECO:0000313" key="1">
    <source>
        <dbReference type="EMBL" id="GES17573.1"/>
    </source>
</evidence>
<dbReference type="EMBL" id="BLAF01000004">
    <property type="protein sequence ID" value="GES17573.1"/>
    <property type="molecule type" value="Genomic_DNA"/>
</dbReference>
<keyword evidence="2" id="KW-1185">Reference proteome</keyword>
<dbReference type="InterPro" id="IPR014710">
    <property type="entry name" value="RmlC-like_jellyroll"/>
</dbReference>
<organism evidence="1 2">
    <name type="scientific">Acrocarpospora pleiomorpha</name>
    <dbReference type="NCBI Taxonomy" id="90975"/>
    <lineage>
        <taxon>Bacteria</taxon>
        <taxon>Bacillati</taxon>
        <taxon>Actinomycetota</taxon>
        <taxon>Actinomycetes</taxon>
        <taxon>Streptosporangiales</taxon>
        <taxon>Streptosporangiaceae</taxon>
        <taxon>Acrocarpospora</taxon>
    </lineage>
</organism>
<reference evidence="1 2" key="1">
    <citation type="submission" date="2019-10" db="EMBL/GenBank/DDBJ databases">
        <title>Whole genome shotgun sequence of Acrocarpospora pleiomorpha NBRC 16267.</title>
        <authorList>
            <person name="Ichikawa N."/>
            <person name="Kimura A."/>
            <person name="Kitahashi Y."/>
            <person name="Komaki H."/>
            <person name="Oguchi A."/>
        </authorList>
    </citation>
    <scope>NUCLEOTIDE SEQUENCE [LARGE SCALE GENOMIC DNA]</scope>
    <source>
        <strain evidence="1 2">NBRC 16267</strain>
    </source>
</reference>
<evidence type="ECO:0000313" key="2">
    <source>
        <dbReference type="Proteomes" id="UP000377595"/>
    </source>
</evidence>
<accession>A0A5M3XF44</accession>
<dbReference type="AlphaFoldDB" id="A0A5M3XF44"/>
<proteinExistence type="predicted"/>
<sequence>MTPATTWRSGWDMDNPLDIKTELVRKDGGTWEQGPVAGLEYRDLHLAANTDGALVGRHVRYTGKEGDASTDWQFHDADFQWFFVLNGSISVRTEDGQDLVLDKGASAYQPPYWRYRISAVSDDFEGVEVFGPSDYGTVTGKDAPKPKRAAEFAHLKGVYTFDRPDAYVRGDGPRRWSLYRDLGTRIPTDGRVHIHIIKLDEIEPSPPGGTGEHYHSMAQFFLPIRGWLDVARPGEPNQRVFAGDLMTLSRGSIHNAFDVSPDYMTLEFCVPAEYSTVATAAK</sequence>